<sequence length="769" mass="85531">MQKDECAEDASKLKGLKGDIPVPSNETDSGTKVKPVTSQPGSNQKQLPISKGSKEKNTPAPPRSYGKKKSQSAKAAKAAATNPSPQTEVPSSPKRTDAGSPRVHRSNSKHSLKRRGKDKEGNSRQANQAIEASTCSSNEPDQLNTSLGKLSLNGTEQVQSFIPAQDQVGNVQEDNITLVDNPSASNSAGTFTSSAHTPSNASPQLLPMDLSNSPPMPCPPFQFMPLQPNLYPLFMPAQMQDGRFVFVPVAYPMMNGNRPGNHYGGLEHIPQPVEGSDANSGHIPTPMVLAHPDYRFFPQDGNFTPMPIYDLEAEPSTSGAYRPPNHAMQPVFASPMPWSGHPPAMAPLPVVNPKGDVSAPQNFQKQSNGYHSRSKSSHQNSHHESENSGYQGTFDFSTEALEIINKEADVIFQRLAPQPVERERQDSLLNYLRNVLSQVFPDAELHPFGSTANGLGMANADMDLCVCFPNQIKSKVTAVEFVEHMGSVLHQDGRFSEVKPLTRTRIPIIKLKHKDGLCSDIGFENRLALWNTRLLKTYTEIDSRLQKLVFLVKHWSKQRSINEPYHGTLSSYCYVLMVIFFLQQRSPPVLPCLQKIHPPEQGTPRRDVDGHNVYFFEDLPNLGRYWQCENTETVAELLFGFFQYYAYNFHWSRSVVSVRTGSILTKEQKNWIKPKFSASPSTGASVADRFWLCVEDPFELDHNLGRPADRNSVFDIRGEFIRATKMLKARDPNNTLSRLFMPFVASDNISQGYQGYGTRAVPQQTRHVS</sequence>
<dbReference type="EMBL" id="QTSX02001569">
    <property type="protein sequence ID" value="KAJ9080349.1"/>
    <property type="molecule type" value="Genomic_DNA"/>
</dbReference>
<evidence type="ECO:0000313" key="2">
    <source>
        <dbReference type="Proteomes" id="UP001165960"/>
    </source>
</evidence>
<gene>
    <name evidence="1" type="ORF">DSO57_1025950</name>
</gene>
<reference evidence="1" key="1">
    <citation type="submission" date="2022-04" db="EMBL/GenBank/DDBJ databases">
        <title>Genome of the entomopathogenic fungus Entomophthora muscae.</title>
        <authorList>
            <person name="Elya C."/>
            <person name="Lovett B.R."/>
            <person name="Lee E."/>
            <person name="Macias A.M."/>
            <person name="Hajek A.E."/>
            <person name="De Bivort B.L."/>
            <person name="Kasson M.T."/>
            <person name="De Fine Licht H.H."/>
            <person name="Stajich J.E."/>
        </authorList>
    </citation>
    <scope>NUCLEOTIDE SEQUENCE</scope>
    <source>
        <strain evidence="1">Berkeley</strain>
    </source>
</reference>
<name>A0ACC2U012_9FUNG</name>
<organism evidence="1 2">
    <name type="scientific">Entomophthora muscae</name>
    <dbReference type="NCBI Taxonomy" id="34485"/>
    <lineage>
        <taxon>Eukaryota</taxon>
        <taxon>Fungi</taxon>
        <taxon>Fungi incertae sedis</taxon>
        <taxon>Zoopagomycota</taxon>
        <taxon>Entomophthoromycotina</taxon>
        <taxon>Entomophthoromycetes</taxon>
        <taxon>Entomophthorales</taxon>
        <taxon>Entomophthoraceae</taxon>
        <taxon>Entomophthora</taxon>
    </lineage>
</organism>
<proteinExistence type="predicted"/>
<evidence type="ECO:0000313" key="1">
    <source>
        <dbReference type="EMBL" id="KAJ9080349.1"/>
    </source>
</evidence>
<comment type="caution">
    <text evidence="1">The sequence shown here is derived from an EMBL/GenBank/DDBJ whole genome shotgun (WGS) entry which is preliminary data.</text>
</comment>
<protein>
    <submittedName>
        <fullName evidence="1">Uncharacterized protein</fullName>
    </submittedName>
</protein>
<dbReference type="Proteomes" id="UP001165960">
    <property type="component" value="Unassembled WGS sequence"/>
</dbReference>
<keyword evidence="2" id="KW-1185">Reference proteome</keyword>
<accession>A0ACC2U012</accession>